<dbReference type="InterPro" id="IPR013230">
    <property type="entry name" value="Peptidase_M15A_C"/>
</dbReference>
<feature type="compositionally biased region" description="Low complexity" evidence="1">
    <location>
        <begin position="207"/>
        <end position="222"/>
    </location>
</feature>
<dbReference type="RefSeq" id="WP_079647970.1">
    <property type="nucleotide sequence ID" value="NZ_FUYM01000004.1"/>
</dbReference>
<proteinExistence type="predicted"/>
<keyword evidence="4" id="KW-1185">Reference proteome</keyword>
<dbReference type="Proteomes" id="UP000189818">
    <property type="component" value="Unassembled WGS sequence"/>
</dbReference>
<name>A0A1T5CGG5_9SPHN</name>
<accession>A0A1T5CGG5</accession>
<dbReference type="AlphaFoldDB" id="A0A1T5CGG5"/>
<evidence type="ECO:0000313" key="3">
    <source>
        <dbReference type="EMBL" id="SKB58568.1"/>
    </source>
</evidence>
<feature type="region of interest" description="Disordered" evidence="1">
    <location>
        <begin position="486"/>
        <end position="527"/>
    </location>
</feature>
<dbReference type="EMBL" id="FUYM01000004">
    <property type="protein sequence ID" value="SKB58568.1"/>
    <property type="molecule type" value="Genomic_DNA"/>
</dbReference>
<gene>
    <name evidence="3" type="ORF">SAMN06295920_10448</name>
</gene>
<feature type="domain" description="Peptidase M15A C-terminal" evidence="2">
    <location>
        <begin position="237"/>
        <end position="302"/>
    </location>
</feature>
<feature type="region of interest" description="Disordered" evidence="1">
    <location>
        <begin position="237"/>
        <end position="264"/>
    </location>
</feature>
<dbReference type="STRING" id="439228.SAMN06295920_10448"/>
<protein>
    <submittedName>
        <fullName evidence="3">Peptidase M15</fullName>
    </submittedName>
</protein>
<feature type="region of interest" description="Disordered" evidence="1">
    <location>
        <begin position="29"/>
        <end position="52"/>
    </location>
</feature>
<organism evidence="3 4">
    <name type="scientific">Rhizorhabdus histidinilytica</name>
    <dbReference type="NCBI Taxonomy" id="439228"/>
    <lineage>
        <taxon>Bacteria</taxon>
        <taxon>Pseudomonadati</taxon>
        <taxon>Pseudomonadota</taxon>
        <taxon>Alphaproteobacteria</taxon>
        <taxon>Sphingomonadales</taxon>
        <taxon>Sphingomonadaceae</taxon>
        <taxon>Rhizorhabdus</taxon>
    </lineage>
</organism>
<reference evidence="4" key="1">
    <citation type="submission" date="2017-02" db="EMBL/GenBank/DDBJ databases">
        <authorList>
            <person name="Varghese N."/>
            <person name="Submissions S."/>
        </authorList>
    </citation>
    <scope>NUCLEOTIDE SEQUENCE [LARGE SCALE GENOMIC DNA]</scope>
    <source>
        <strain evidence="4">UM2</strain>
    </source>
</reference>
<evidence type="ECO:0000259" key="2">
    <source>
        <dbReference type="Pfam" id="PF08291"/>
    </source>
</evidence>
<dbReference type="OrthoDB" id="7618790at2"/>
<dbReference type="Gene3D" id="3.30.1380.10">
    <property type="match status" value="1"/>
</dbReference>
<dbReference type="InterPro" id="IPR009045">
    <property type="entry name" value="Zn_M74/Hedgehog-like"/>
</dbReference>
<sequence length="527" mass="55764">MAINFGLAQPQGNGYLDTLQAFALGRESRMQQQKQAGRQRASEQLGAGDTTGARTTAIETGNYDMATSIGQLSDDQRKQALDQADVMGATAYSLRQKPADQRLAAFRAAVPALRARGFSMEELEAAARDLSDNALDGYVGAASSVKEQIGLLTAQTQANKPIIAGPGTDVLDPRTGQVLHSTPFAPRPVTVGDGQTVIEYQPGGGDPASAAPGASAPGGLPTGQDIEMAALDFVPGTIVSGRGRTPERNREVGGVPGSYHLTDQARDLQPPPGVPMARFHAELKQQFGPGFDVINEGNHVHVEPSRQAAGGSRIIARGDPKPRYTVLTPQENAELGLDPNIKYQRSPDGQVTAIGGQDRSQGQLTKQQAGLARTKLTSLQAIDNQLRRVEAAMAAAEKDGNTGWFAGRLPGAINAASDKFDTAVAGLAPLIRQLTRVPGEGAMSDYESRLSEATLPNRTQTPEGRREALAQMRDLIRETRLGYAEMLGGSAPSAPAAPRQPKAGDVEGGYRFKGGNPADPNRWEKVR</sequence>
<evidence type="ECO:0000313" key="4">
    <source>
        <dbReference type="Proteomes" id="UP000189818"/>
    </source>
</evidence>
<dbReference type="Pfam" id="PF08291">
    <property type="entry name" value="Peptidase_M15_3"/>
    <property type="match status" value="1"/>
</dbReference>
<evidence type="ECO:0000256" key="1">
    <source>
        <dbReference type="SAM" id="MobiDB-lite"/>
    </source>
</evidence>
<dbReference type="SUPFAM" id="SSF55166">
    <property type="entry name" value="Hedgehog/DD-peptidase"/>
    <property type="match status" value="1"/>
</dbReference>
<feature type="region of interest" description="Disordered" evidence="1">
    <location>
        <begin position="199"/>
        <end position="222"/>
    </location>
</feature>